<organism evidence="8 9">
    <name type="scientific">Methylocystis bryophila</name>
    <dbReference type="NCBI Taxonomy" id="655015"/>
    <lineage>
        <taxon>Bacteria</taxon>
        <taxon>Pseudomonadati</taxon>
        <taxon>Pseudomonadota</taxon>
        <taxon>Alphaproteobacteria</taxon>
        <taxon>Hyphomicrobiales</taxon>
        <taxon>Methylocystaceae</taxon>
        <taxon>Methylocystis</taxon>
    </lineage>
</organism>
<evidence type="ECO:0000256" key="3">
    <source>
        <dbReference type="ARBA" id="ARBA00023136"/>
    </source>
</evidence>
<keyword evidence="3 5" id="KW-0472">Membrane</keyword>
<evidence type="ECO:0000256" key="4">
    <source>
        <dbReference type="ARBA" id="ARBA00023306"/>
    </source>
</evidence>
<dbReference type="SMART" id="SM00842">
    <property type="entry name" value="FtsA"/>
    <property type="match status" value="1"/>
</dbReference>
<dbReference type="SUPFAM" id="SSF53067">
    <property type="entry name" value="Actin-like ATPase domain"/>
    <property type="match status" value="2"/>
</dbReference>
<comment type="similarity">
    <text evidence="5 6">Belongs to the FtsA/MreB family.</text>
</comment>
<accession>A0A1W6MQM3</accession>
<comment type="subcellular location">
    <subcellularLocation>
        <location evidence="5">Cell membrane</location>
        <topology evidence="5">Peripheral membrane protein</topology>
        <orientation evidence="5">Cytoplasmic side</orientation>
    </subcellularLocation>
    <text evidence="5">Localizes to the Z ring in an FtsZ-dependent manner. Targeted to the membrane through a conserved C-terminal amphipathic helix.</text>
</comment>
<evidence type="ECO:0000313" key="8">
    <source>
        <dbReference type="EMBL" id="ARN79862.1"/>
    </source>
</evidence>
<comment type="subunit">
    <text evidence="5">Self-interacts. Interacts with FtsZ.</text>
</comment>
<keyword evidence="1 5" id="KW-1003">Cell membrane</keyword>
<dbReference type="NCBIfam" id="TIGR01174">
    <property type="entry name" value="ftsA"/>
    <property type="match status" value="1"/>
</dbReference>
<dbReference type="RefSeq" id="WP_085769909.1">
    <property type="nucleotide sequence ID" value="NZ_AP027149.1"/>
</dbReference>
<comment type="function">
    <text evidence="5 6">Cell division protein that is involved in the assembly of the Z ring. May serve as a membrane anchor for the Z ring.</text>
</comment>
<dbReference type="GO" id="GO:0043093">
    <property type="term" value="P:FtsZ-dependent cytokinesis"/>
    <property type="evidence" value="ECO:0007669"/>
    <property type="project" value="UniProtKB-UniRule"/>
</dbReference>
<dbReference type="EMBL" id="CP019948">
    <property type="protein sequence ID" value="ARN79862.1"/>
    <property type="molecule type" value="Genomic_DNA"/>
</dbReference>
<dbReference type="GO" id="GO:0009898">
    <property type="term" value="C:cytoplasmic side of plasma membrane"/>
    <property type="evidence" value="ECO:0007669"/>
    <property type="project" value="UniProtKB-UniRule"/>
</dbReference>
<dbReference type="PANTHER" id="PTHR32432">
    <property type="entry name" value="CELL DIVISION PROTEIN FTSA-RELATED"/>
    <property type="match status" value="1"/>
</dbReference>
<dbReference type="OrthoDB" id="9810567at2"/>
<evidence type="ECO:0000256" key="2">
    <source>
        <dbReference type="ARBA" id="ARBA00022618"/>
    </source>
</evidence>
<keyword evidence="4 5" id="KW-0131">Cell cycle</keyword>
<keyword evidence="2 5" id="KW-0132">Cell division</keyword>
<evidence type="ECO:0000256" key="5">
    <source>
        <dbReference type="HAMAP-Rule" id="MF_02033"/>
    </source>
</evidence>
<dbReference type="InterPro" id="IPR003494">
    <property type="entry name" value="SHS2_FtsA"/>
</dbReference>
<dbReference type="Gene3D" id="3.30.420.40">
    <property type="match status" value="2"/>
</dbReference>
<evidence type="ECO:0000256" key="1">
    <source>
        <dbReference type="ARBA" id="ARBA00022475"/>
    </source>
</evidence>
<dbReference type="InterPro" id="IPR020823">
    <property type="entry name" value="Cell_div_FtsA"/>
</dbReference>
<dbReference type="CDD" id="cd24048">
    <property type="entry name" value="ASKHA_NBD_FtsA"/>
    <property type="match status" value="1"/>
</dbReference>
<evidence type="ECO:0000256" key="6">
    <source>
        <dbReference type="PIRNR" id="PIRNR003101"/>
    </source>
</evidence>
<dbReference type="HAMAP" id="MF_02033">
    <property type="entry name" value="FtsA"/>
    <property type="match status" value="1"/>
</dbReference>
<protein>
    <recommendedName>
        <fullName evidence="5 6">Cell division protein FtsA</fullName>
    </recommendedName>
</protein>
<sequence>MNRDLTRSLKPLSPRRGAVVAALDVGTSKVVCLIARLDPLRGDGKGWRTHRARVLGIGHQRSRGVKAGLIVDMKEAELAIRQCVDAAERMAGIQVDRILVTAAGGRLDSQRFWATTPMNGREVEAADVRSALDAAAAQPTASGRFVVHSLPVAFSLDGAVSVREPRHMIGDELGAELHVVSADRTAGRNLVTAVERGHLSVEAIVAAPYAAGLGVLEPDEAELGAVLIEMGAGATSLAMFAGGALVHLDSISLGGGHVTMDIARVLNMRLSDAERLKSHHGAAIASPSDEREILSYDQAGESSETPSHAPKSHLVRVIRPRFEETLEMLRDRLARSGRGSTAGKRIVLSGGASQLAGAPEAVRRILGGQVRLAHPLALEGLPEAAAGPAFAVAAGLLVYPQVAAREHFHSPRVDVRSTGTDGYFTRVGRWLKDSF</sequence>
<dbReference type="STRING" id="655015.B1812_00880"/>
<dbReference type="GO" id="GO:0032153">
    <property type="term" value="C:cell division site"/>
    <property type="evidence" value="ECO:0007669"/>
    <property type="project" value="UniProtKB-UniRule"/>
</dbReference>
<name>A0A1W6MQM3_9HYPH</name>
<evidence type="ECO:0000259" key="7">
    <source>
        <dbReference type="SMART" id="SM00842"/>
    </source>
</evidence>
<evidence type="ECO:0000313" key="9">
    <source>
        <dbReference type="Proteomes" id="UP000193978"/>
    </source>
</evidence>
<gene>
    <name evidence="5" type="primary">ftsA</name>
    <name evidence="8" type="ORF">B1812_00880</name>
</gene>
<dbReference type="Proteomes" id="UP000193978">
    <property type="component" value="Chromosome"/>
</dbReference>
<proteinExistence type="inferred from homology"/>
<dbReference type="AlphaFoldDB" id="A0A1W6MQM3"/>
<dbReference type="PIRSF" id="PIRSF003101">
    <property type="entry name" value="FtsA"/>
    <property type="match status" value="1"/>
</dbReference>
<dbReference type="PANTHER" id="PTHR32432:SF4">
    <property type="entry name" value="CELL DIVISION PROTEIN FTSA"/>
    <property type="match status" value="1"/>
</dbReference>
<feature type="domain" description="SHS2" evidence="7">
    <location>
        <begin position="20"/>
        <end position="215"/>
    </location>
</feature>
<dbReference type="Pfam" id="PF14450">
    <property type="entry name" value="FtsA"/>
    <property type="match status" value="1"/>
</dbReference>
<reference evidence="8 9" key="1">
    <citation type="submission" date="2017-02" db="EMBL/GenBank/DDBJ databases">
        <authorList>
            <person name="Peterson S.W."/>
        </authorList>
    </citation>
    <scope>NUCLEOTIDE SEQUENCE [LARGE SCALE GENOMIC DNA]</scope>
    <source>
        <strain evidence="8 9">S285</strain>
    </source>
</reference>
<dbReference type="Pfam" id="PF02491">
    <property type="entry name" value="SHS2_FTSA"/>
    <property type="match status" value="1"/>
</dbReference>
<dbReference type="KEGG" id="mbry:B1812_00880"/>
<dbReference type="InterPro" id="IPR043129">
    <property type="entry name" value="ATPase_NBD"/>
</dbReference>
<keyword evidence="9" id="KW-1185">Reference proteome</keyword>
<dbReference type="InterPro" id="IPR050696">
    <property type="entry name" value="FtsA/MreB"/>
</dbReference>